<organism evidence="3">
    <name type="scientific">Medicago truncatula</name>
    <name type="common">Barrel medic</name>
    <name type="synonym">Medicago tribuloides</name>
    <dbReference type="NCBI Taxonomy" id="3880"/>
    <lineage>
        <taxon>Eukaryota</taxon>
        <taxon>Viridiplantae</taxon>
        <taxon>Streptophyta</taxon>
        <taxon>Embryophyta</taxon>
        <taxon>Tracheophyta</taxon>
        <taxon>Spermatophyta</taxon>
        <taxon>Magnoliopsida</taxon>
        <taxon>eudicotyledons</taxon>
        <taxon>Gunneridae</taxon>
        <taxon>Pentapetalae</taxon>
        <taxon>rosids</taxon>
        <taxon>fabids</taxon>
        <taxon>Fabales</taxon>
        <taxon>Fabaceae</taxon>
        <taxon>Papilionoideae</taxon>
        <taxon>50 kb inversion clade</taxon>
        <taxon>NPAAA clade</taxon>
        <taxon>Hologalegina</taxon>
        <taxon>IRL clade</taxon>
        <taxon>Trifolieae</taxon>
        <taxon>Medicago</taxon>
    </lineage>
</organism>
<proteinExistence type="evidence at transcript level"/>
<evidence type="ECO:0000256" key="1">
    <source>
        <dbReference type="SAM" id="SignalP"/>
    </source>
</evidence>
<reference evidence="5" key="2">
    <citation type="journal article" date="2018" name="Nat. Plants">
        <title>Whole-genome landscape of Medicago truncatula symbiotic genes.</title>
        <authorList>
            <person name="Pecrix Y."/>
            <person name="Staton S.E."/>
            <person name="Sallet E."/>
            <person name="Lelandais-Briere C."/>
            <person name="Moreau S."/>
            <person name="Carrere S."/>
            <person name="Blein T."/>
            <person name="Jardinaud M.F."/>
            <person name="Latrasse D."/>
            <person name="Zouine M."/>
            <person name="Zahm M."/>
            <person name="Kreplak J."/>
            <person name="Mayjonade B."/>
            <person name="Satge C."/>
            <person name="Perez M."/>
            <person name="Cauet S."/>
            <person name="Marande W."/>
            <person name="Chantry-Darmon C."/>
            <person name="Lopez-Roques C."/>
            <person name="Bouchez O."/>
            <person name="Berard A."/>
            <person name="Debelle F."/>
            <person name="Munos S."/>
            <person name="Bendahmane A."/>
            <person name="Berges H."/>
            <person name="Niebel A."/>
            <person name="Buitink J."/>
            <person name="Frugier F."/>
            <person name="Benhamed M."/>
            <person name="Crespi M."/>
            <person name="Gouzy J."/>
            <person name="Gamas P."/>
        </authorList>
    </citation>
    <scope>NUCLEOTIDE SEQUENCE [LARGE SCALE GENOMIC DNA]</scope>
    <source>
        <strain evidence="5">cv. Jemalong A17</strain>
    </source>
</reference>
<sequence>MAATRKFIYVLSHFLFLFLVTKITDARVCKSDKDCKDIIIYRYILKCRNGECVKIKI</sequence>
<dbReference type="GO" id="GO:0046872">
    <property type="term" value="F:metal ion binding"/>
    <property type="evidence" value="ECO:0007669"/>
    <property type="project" value="InterPro"/>
</dbReference>
<evidence type="ECO:0000313" key="3">
    <source>
        <dbReference type="EMBL" id="ABS31374.1"/>
    </source>
</evidence>
<dbReference type="EMBL" id="PSQE01000007">
    <property type="protein sequence ID" value="RHN46541.1"/>
    <property type="molecule type" value="Genomic_DNA"/>
</dbReference>
<evidence type="ECO:0000259" key="2">
    <source>
        <dbReference type="Pfam" id="PF07127"/>
    </source>
</evidence>
<keyword evidence="1" id="KW-0732">Signal</keyword>
<dbReference type="Gramene" id="rna41037">
    <property type="protein sequence ID" value="RHN46541.1"/>
    <property type="gene ID" value="gene41037"/>
</dbReference>
<protein>
    <submittedName>
        <fullName evidence="3">Nodule-specific cysteine-rich peptide 21</fullName>
    </submittedName>
    <submittedName>
        <fullName evidence="4">Putative Late nodulin</fullName>
    </submittedName>
</protein>
<reference evidence="3" key="1">
    <citation type="journal article" date="2007" name="Mol. Plant Microbe Interact.">
        <title>Genomic organization and evolutionary insights on GRP and NCR genes, two large nodule-specific gene families in Medicago truncatula.</title>
        <authorList>
            <person name="Alunni B."/>
            <person name="Kevei Z."/>
            <person name="Redondo-Nieto M."/>
            <person name="Kondorosi A."/>
            <person name="Mergaert P."/>
            <person name="Kondorosi E."/>
        </authorList>
    </citation>
    <scope>NUCLEOTIDE SEQUENCE</scope>
</reference>
<evidence type="ECO:0000313" key="4">
    <source>
        <dbReference type="EMBL" id="RHN46541.1"/>
    </source>
</evidence>
<gene>
    <name evidence="4" type="ORF">MtrunA17_Chr7g0243321</name>
</gene>
<feature type="signal peptide" evidence="1">
    <location>
        <begin position="1"/>
        <end position="26"/>
    </location>
</feature>
<feature type="chain" id="PRO_5036278979" evidence="1">
    <location>
        <begin position="27"/>
        <end position="57"/>
    </location>
</feature>
<dbReference type="EMBL" id="EF414288">
    <property type="protein sequence ID" value="ABS31374.1"/>
    <property type="molecule type" value="mRNA"/>
</dbReference>
<dbReference type="Pfam" id="PF07127">
    <property type="entry name" value="Nodulin_late"/>
    <property type="match status" value="1"/>
</dbReference>
<name>A7KH67_MEDTR</name>
<reference evidence="4" key="3">
    <citation type="journal article" date="2018" name="Nat. Plants">
        <title>Whole-genome landscape of Medicago truncatula symbiotic genes.</title>
        <authorList>
            <person name="Pecrix Y."/>
            <person name="Gamas P."/>
            <person name="Carrere S."/>
        </authorList>
    </citation>
    <scope>NUCLEOTIDE SEQUENCE</scope>
    <source>
        <tissue evidence="4">Leaves</tissue>
    </source>
</reference>
<accession>A7KH67</accession>
<dbReference type="InterPro" id="IPR009810">
    <property type="entry name" value="Nodulin_late_dom"/>
</dbReference>
<feature type="domain" description="Late nodulin" evidence="2">
    <location>
        <begin position="1"/>
        <end position="52"/>
    </location>
</feature>
<dbReference type="Proteomes" id="UP000265566">
    <property type="component" value="Chromosome 7"/>
</dbReference>
<evidence type="ECO:0000313" key="5">
    <source>
        <dbReference type="Proteomes" id="UP000265566"/>
    </source>
</evidence>
<dbReference type="AlphaFoldDB" id="A7KH67"/>